<evidence type="ECO:0000313" key="2">
    <source>
        <dbReference type="Proteomes" id="UP001241377"/>
    </source>
</evidence>
<organism evidence="1 2">
    <name type="scientific">Naganishia cerealis</name>
    <dbReference type="NCBI Taxonomy" id="610337"/>
    <lineage>
        <taxon>Eukaryota</taxon>
        <taxon>Fungi</taxon>
        <taxon>Dikarya</taxon>
        <taxon>Basidiomycota</taxon>
        <taxon>Agaricomycotina</taxon>
        <taxon>Tremellomycetes</taxon>
        <taxon>Filobasidiales</taxon>
        <taxon>Filobasidiaceae</taxon>
        <taxon>Naganishia</taxon>
    </lineage>
</organism>
<accession>A0ACC2WPT2</accession>
<reference evidence="1" key="1">
    <citation type="submission" date="2023-04" db="EMBL/GenBank/DDBJ databases">
        <title>Draft Genome sequencing of Naganishia species isolated from polar environments using Oxford Nanopore Technology.</title>
        <authorList>
            <person name="Leo P."/>
            <person name="Venkateswaran K."/>
        </authorList>
    </citation>
    <scope>NUCLEOTIDE SEQUENCE</scope>
    <source>
        <strain evidence="1">MNA-CCFEE 5261</strain>
    </source>
</reference>
<evidence type="ECO:0000313" key="1">
    <source>
        <dbReference type="EMBL" id="KAJ9113451.1"/>
    </source>
</evidence>
<proteinExistence type="predicted"/>
<keyword evidence="2" id="KW-1185">Reference proteome</keyword>
<dbReference type="Proteomes" id="UP001241377">
    <property type="component" value="Unassembled WGS sequence"/>
</dbReference>
<gene>
    <name evidence="1" type="primary">IRC22</name>
    <name evidence="1" type="ORF">QFC19_000371</name>
</gene>
<comment type="caution">
    <text evidence="1">The sequence shown here is derived from an EMBL/GenBank/DDBJ whole genome shotgun (WGS) entry which is preliminary data.</text>
</comment>
<name>A0ACC2WPT2_9TREE</name>
<protein>
    <submittedName>
        <fullName evidence="1">Increased recombination centers protein 22</fullName>
    </submittedName>
</protein>
<dbReference type="EMBL" id="JASBWR010000002">
    <property type="protein sequence ID" value="KAJ9113451.1"/>
    <property type="molecule type" value="Genomic_DNA"/>
</dbReference>
<sequence>MKFSLPYVATFLGAFVAGAFAADPEASKDTTSQTVTLQFAVDYSIPHLPNVGPRDLAEVYNGEEFTIAYSFTNNEDKDISIVGVGGAFHDVKTGAIKSNLTASPIEAVTVTPGESGSFSHKVSLNLVPEEYILVPQLFIAFDNDLKLVQARGQRTEVKDVPISVFDPQLLLLEAILLATFAGLGYVAYNIWGKRYFEGTALVNKPKRGASPPVATAKSVDSDWLPEGHLRQKKTKKAN</sequence>